<dbReference type="HOGENOM" id="CLU_2029836_0_0_1"/>
<evidence type="ECO:0000313" key="2">
    <source>
        <dbReference type="Proteomes" id="UP000017836"/>
    </source>
</evidence>
<dbReference type="AlphaFoldDB" id="W1PKB7"/>
<protein>
    <submittedName>
        <fullName evidence="1">Uncharacterized protein</fullName>
    </submittedName>
</protein>
<name>W1PKB7_AMBTC</name>
<accession>W1PKB7</accession>
<sequence length="122" mass="13468">MSSSLGKLRAFSLANLYSAVSLCFSREALLYCFPPESSDFCLHLSNIEKECMRGGLVTMRGKRRQFNRAEMGAMAMTSTQLDISALVPNLALKTAIYNWCDEWGLKNPNTPDTKTGGGVIYS</sequence>
<gene>
    <name evidence="1" type="ORF">AMTR_s00152p00017090</name>
</gene>
<proteinExistence type="predicted"/>
<reference evidence="2" key="1">
    <citation type="journal article" date="2013" name="Science">
        <title>The Amborella genome and the evolution of flowering plants.</title>
        <authorList>
            <consortium name="Amborella Genome Project"/>
        </authorList>
    </citation>
    <scope>NUCLEOTIDE SEQUENCE [LARGE SCALE GENOMIC DNA]</scope>
</reference>
<dbReference type="Proteomes" id="UP000017836">
    <property type="component" value="Unassembled WGS sequence"/>
</dbReference>
<dbReference type="Gramene" id="ERN08478">
    <property type="protein sequence ID" value="ERN08478"/>
    <property type="gene ID" value="AMTR_s00152p00017090"/>
</dbReference>
<organism evidence="1 2">
    <name type="scientific">Amborella trichopoda</name>
    <dbReference type="NCBI Taxonomy" id="13333"/>
    <lineage>
        <taxon>Eukaryota</taxon>
        <taxon>Viridiplantae</taxon>
        <taxon>Streptophyta</taxon>
        <taxon>Embryophyta</taxon>
        <taxon>Tracheophyta</taxon>
        <taxon>Spermatophyta</taxon>
        <taxon>Magnoliopsida</taxon>
        <taxon>Amborellales</taxon>
        <taxon>Amborellaceae</taxon>
        <taxon>Amborella</taxon>
    </lineage>
</organism>
<keyword evidence="2" id="KW-1185">Reference proteome</keyword>
<dbReference type="EMBL" id="KI393323">
    <property type="protein sequence ID" value="ERN08478.1"/>
    <property type="molecule type" value="Genomic_DNA"/>
</dbReference>
<evidence type="ECO:0000313" key="1">
    <source>
        <dbReference type="EMBL" id="ERN08478.1"/>
    </source>
</evidence>